<sequence>MRGIWLAAVLVALATCGTASAAIMPKLRYQADGMVLSNLKHGPQLCATFNASMPPQCGGPDVIGWDWDAVEHSAQGGVRWGEYHVVGTWDGTSLTLTEPPRSAKPRPTRSDGSDFTTPCPTPEGGWRPVAPEKATDGALHAAIDRAHKLPGYAASWLDQGYLDEIDGYDSNDPRYVERYANDPRRLVLNLRFTGDATARESAIREVWGGPLCLSRAPHSEKELQVVKGRALKEIKGVFSAGVDGQAGHVSIGVWAVTPELQREIDEKYGKGLVVLHTYLKPVRS</sequence>
<evidence type="ECO:0000313" key="3">
    <source>
        <dbReference type="EMBL" id="MFF3670568.1"/>
    </source>
</evidence>
<accession>A0ABW6T1Z7</accession>
<evidence type="ECO:0000313" key="4">
    <source>
        <dbReference type="Proteomes" id="UP001602013"/>
    </source>
</evidence>
<dbReference type="EMBL" id="JBIASD010000033">
    <property type="protein sequence ID" value="MFF3670568.1"/>
    <property type="molecule type" value="Genomic_DNA"/>
</dbReference>
<reference evidence="3 4" key="1">
    <citation type="submission" date="2024-10" db="EMBL/GenBank/DDBJ databases">
        <title>The Natural Products Discovery Center: Release of the First 8490 Sequenced Strains for Exploring Actinobacteria Biosynthetic Diversity.</title>
        <authorList>
            <person name="Kalkreuter E."/>
            <person name="Kautsar S.A."/>
            <person name="Yang D."/>
            <person name="Bader C.D."/>
            <person name="Teijaro C.N."/>
            <person name="Fluegel L."/>
            <person name="Davis C.M."/>
            <person name="Simpson J.R."/>
            <person name="Lauterbach L."/>
            <person name="Steele A.D."/>
            <person name="Gui C."/>
            <person name="Meng S."/>
            <person name="Li G."/>
            <person name="Viehrig K."/>
            <person name="Ye F."/>
            <person name="Su P."/>
            <person name="Kiefer A.F."/>
            <person name="Nichols A."/>
            <person name="Cepeda A.J."/>
            <person name="Yan W."/>
            <person name="Fan B."/>
            <person name="Jiang Y."/>
            <person name="Adhikari A."/>
            <person name="Zheng C.-J."/>
            <person name="Schuster L."/>
            <person name="Cowan T.M."/>
            <person name="Smanski M.J."/>
            <person name="Chevrette M.G."/>
            <person name="De Carvalho L.P.S."/>
            <person name="Shen B."/>
        </authorList>
    </citation>
    <scope>NUCLEOTIDE SEQUENCE [LARGE SCALE GENOMIC DNA]</scope>
    <source>
        <strain evidence="3 4">NPDC002173</strain>
    </source>
</reference>
<feature type="signal peptide" evidence="2">
    <location>
        <begin position="1"/>
        <end position="21"/>
    </location>
</feature>
<feature type="chain" id="PRO_5045655716" description="Secreted protein" evidence="2">
    <location>
        <begin position="22"/>
        <end position="284"/>
    </location>
</feature>
<protein>
    <recommendedName>
        <fullName evidence="5">Secreted protein</fullName>
    </recommendedName>
</protein>
<evidence type="ECO:0008006" key="5">
    <source>
        <dbReference type="Google" id="ProtNLM"/>
    </source>
</evidence>
<dbReference type="RefSeq" id="WP_387416788.1">
    <property type="nucleotide sequence ID" value="NZ_JBIASD010000033.1"/>
</dbReference>
<evidence type="ECO:0000256" key="2">
    <source>
        <dbReference type="SAM" id="SignalP"/>
    </source>
</evidence>
<gene>
    <name evidence="3" type="ORF">ACFYXI_33770</name>
</gene>
<comment type="caution">
    <text evidence="3">The sequence shown here is derived from an EMBL/GenBank/DDBJ whole genome shotgun (WGS) entry which is preliminary data.</text>
</comment>
<evidence type="ECO:0000256" key="1">
    <source>
        <dbReference type="SAM" id="MobiDB-lite"/>
    </source>
</evidence>
<organism evidence="3 4">
    <name type="scientific">Microtetraspora malaysiensis</name>
    <dbReference type="NCBI Taxonomy" id="161358"/>
    <lineage>
        <taxon>Bacteria</taxon>
        <taxon>Bacillati</taxon>
        <taxon>Actinomycetota</taxon>
        <taxon>Actinomycetes</taxon>
        <taxon>Streptosporangiales</taxon>
        <taxon>Streptosporangiaceae</taxon>
        <taxon>Microtetraspora</taxon>
    </lineage>
</organism>
<keyword evidence="2" id="KW-0732">Signal</keyword>
<keyword evidence="4" id="KW-1185">Reference proteome</keyword>
<dbReference type="Proteomes" id="UP001602013">
    <property type="component" value="Unassembled WGS sequence"/>
</dbReference>
<proteinExistence type="predicted"/>
<name>A0ABW6T1Z7_9ACTN</name>
<feature type="region of interest" description="Disordered" evidence="1">
    <location>
        <begin position="94"/>
        <end position="130"/>
    </location>
</feature>